<feature type="non-terminal residue" evidence="2">
    <location>
        <position position="99"/>
    </location>
</feature>
<evidence type="ECO:0000313" key="3">
    <source>
        <dbReference type="Proteomes" id="UP001189429"/>
    </source>
</evidence>
<dbReference type="PANTHER" id="PTHR32465:SF0">
    <property type="entry name" value="BARDET-BIEDL SYNDROME 2 PROTEIN"/>
    <property type="match status" value="1"/>
</dbReference>
<feature type="domain" description="Ciliary BBSome complex subunit 2 N-terminal" evidence="1">
    <location>
        <begin position="20"/>
        <end position="99"/>
    </location>
</feature>
<dbReference type="PANTHER" id="PTHR32465">
    <property type="entry name" value="BARDET-BIEDL SYNDROME 2 PROTEIN"/>
    <property type="match status" value="1"/>
</dbReference>
<dbReference type="InterPro" id="IPR029430">
    <property type="entry name" value="BBS2_N"/>
</dbReference>
<organism evidence="2 3">
    <name type="scientific">Prorocentrum cordatum</name>
    <dbReference type="NCBI Taxonomy" id="2364126"/>
    <lineage>
        <taxon>Eukaryota</taxon>
        <taxon>Sar</taxon>
        <taxon>Alveolata</taxon>
        <taxon>Dinophyceae</taxon>
        <taxon>Prorocentrales</taxon>
        <taxon>Prorocentraceae</taxon>
        <taxon>Prorocentrum</taxon>
    </lineage>
</organism>
<dbReference type="Pfam" id="PF14781">
    <property type="entry name" value="BBS2_N"/>
    <property type="match status" value="1"/>
</dbReference>
<keyword evidence="3" id="KW-1185">Reference proteome</keyword>
<gene>
    <name evidence="2" type="ORF">PCOR1329_LOCUS40901</name>
</gene>
<reference evidence="2" key="1">
    <citation type="submission" date="2023-10" db="EMBL/GenBank/DDBJ databases">
        <authorList>
            <person name="Chen Y."/>
            <person name="Shah S."/>
            <person name="Dougan E. K."/>
            <person name="Thang M."/>
            <person name="Chan C."/>
        </authorList>
    </citation>
    <scope>NUCLEOTIDE SEQUENCE [LARGE SCALE GENOMIC DNA]</scope>
</reference>
<sequence length="99" mass="10632">MNPAFQFSLGHQVLNGLVSVGRYDGKHPCLTAGTTAGKVLIHCPHNRGAAREESEVMFLNINRKITSVLAGPLNPGLGRDVLMVGTQTSLMVYDVEQNA</sequence>
<evidence type="ECO:0000259" key="1">
    <source>
        <dbReference type="Pfam" id="PF14781"/>
    </source>
</evidence>
<proteinExistence type="predicted"/>
<dbReference type="EMBL" id="CAUYUJ010014929">
    <property type="protein sequence ID" value="CAK0847779.1"/>
    <property type="molecule type" value="Genomic_DNA"/>
</dbReference>
<comment type="caution">
    <text evidence="2">The sequence shown here is derived from an EMBL/GenBank/DDBJ whole genome shotgun (WGS) entry which is preliminary data.</text>
</comment>
<evidence type="ECO:0000313" key="2">
    <source>
        <dbReference type="EMBL" id="CAK0847779.1"/>
    </source>
</evidence>
<name>A0ABN9TP14_9DINO</name>
<protein>
    <recommendedName>
        <fullName evidence="1">Ciliary BBSome complex subunit 2 N-terminal domain-containing protein</fullName>
    </recommendedName>
</protein>
<accession>A0ABN9TP14</accession>
<dbReference type="Proteomes" id="UP001189429">
    <property type="component" value="Unassembled WGS sequence"/>
</dbReference>
<dbReference type="InterPro" id="IPR016616">
    <property type="entry name" value="Bardet-Biedl_syndrome_2_prot"/>
</dbReference>